<accession>A0A0F9ZA45</accession>
<keyword evidence="5" id="KW-1185">Reference proteome</keyword>
<organism evidence="4 5">
    <name type="scientific">Vairimorpha ceranae</name>
    <dbReference type="NCBI Taxonomy" id="40302"/>
    <lineage>
        <taxon>Eukaryota</taxon>
        <taxon>Fungi</taxon>
        <taxon>Fungi incertae sedis</taxon>
        <taxon>Microsporidia</taxon>
        <taxon>Nosematidae</taxon>
        <taxon>Vairimorpha</taxon>
    </lineage>
</organism>
<dbReference type="OrthoDB" id="1367865at2759"/>
<sequence>MISSVTIQNSNLRFIRSHKSKNLIAAVGQKTVVILQLENSILICKQRYVSENVYEYYTCCDFLDYRDHIFIVVGGKPGTITVINLTLGVFYSYIDTKTEITCIKVYNNLIVSGGKDCTIQVWDFIFSKKIKQFTGHKDIVLSLDVKENTILSAGLDQSCMIWDICQEESYKPQCTIINLHRDIIIKTLFYGELVLTLSQDGKITICKPKYINNYKCYYSDDKTTTNNSDTVYNVNVNAHKTEYKFKEKRKLKHNFIFIKELCLEDTVDVNVIEHSLICLNKYNGIFTLDLLKITDKNLEVSKIDTSKQEGISFTTNGLKIFVLYEGSQIKAYNINNKDIDVLDLI</sequence>
<feature type="repeat" description="WD" evidence="3">
    <location>
        <begin position="133"/>
        <end position="164"/>
    </location>
</feature>
<evidence type="ECO:0000256" key="1">
    <source>
        <dbReference type="ARBA" id="ARBA00022574"/>
    </source>
</evidence>
<dbReference type="InterPro" id="IPR001680">
    <property type="entry name" value="WD40_rpt"/>
</dbReference>
<protein>
    <submittedName>
        <fullName evidence="4">Guanine nucleotide-binding protein beta subunit</fullName>
    </submittedName>
</protein>
<dbReference type="Pfam" id="PF00400">
    <property type="entry name" value="WD40"/>
    <property type="match status" value="2"/>
</dbReference>
<dbReference type="SMART" id="SM00320">
    <property type="entry name" value="WD40"/>
    <property type="match status" value="2"/>
</dbReference>
<reference evidence="4 5" key="1">
    <citation type="journal article" date="2015" name="Environ. Microbiol.">
        <title>Genome analyses suggest the presence of polyploidy and recent human-driven expansions in eight global populations of the honeybee pathogen Nosema ceranae.</title>
        <authorList>
            <person name="Pelin A."/>
            <person name="Selman M."/>
            <person name="Aris-Brosou S."/>
            <person name="Farinelli L."/>
            <person name="Corradi N."/>
        </authorList>
    </citation>
    <scope>NUCLEOTIDE SEQUENCE [LARGE SCALE GENOMIC DNA]</scope>
    <source>
        <strain evidence="4 5">PA08 1199</strain>
    </source>
</reference>
<name>A0A0F9ZA45_9MICR</name>
<dbReference type="VEuPathDB" id="MicrosporidiaDB:G9O61_00g010700"/>
<dbReference type="PROSITE" id="PS50082">
    <property type="entry name" value="WD_REPEATS_2"/>
    <property type="match status" value="2"/>
</dbReference>
<dbReference type="VEuPathDB" id="MicrosporidiaDB:AAJ76_510006951"/>
<dbReference type="Proteomes" id="UP000034350">
    <property type="component" value="Unassembled WGS sequence"/>
</dbReference>
<dbReference type="EMBL" id="JPQZ01000051">
    <property type="protein sequence ID" value="KKO74674.1"/>
    <property type="molecule type" value="Genomic_DNA"/>
</dbReference>
<dbReference type="PROSITE" id="PS00678">
    <property type="entry name" value="WD_REPEATS_1"/>
    <property type="match status" value="1"/>
</dbReference>
<dbReference type="PANTHER" id="PTHR44019">
    <property type="entry name" value="WD REPEAT-CONTAINING PROTEIN 55"/>
    <property type="match status" value="1"/>
</dbReference>
<keyword evidence="1 3" id="KW-0853">WD repeat</keyword>
<dbReference type="InterPro" id="IPR015943">
    <property type="entry name" value="WD40/YVTN_repeat-like_dom_sf"/>
</dbReference>
<dbReference type="GeneID" id="36320871"/>
<dbReference type="RefSeq" id="XP_024330416.1">
    <property type="nucleotide sequence ID" value="XM_024475923.1"/>
</dbReference>
<dbReference type="SUPFAM" id="SSF50978">
    <property type="entry name" value="WD40 repeat-like"/>
    <property type="match status" value="1"/>
</dbReference>
<dbReference type="AlphaFoldDB" id="A0A0F9ZA45"/>
<dbReference type="Gene3D" id="2.130.10.10">
    <property type="entry name" value="YVTN repeat-like/Quinoprotein amine dehydrogenase"/>
    <property type="match status" value="1"/>
</dbReference>
<dbReference type="InterPro" id="IPR019775">
    <property type="entry name" value="WD40_repeat_CS"/>
</dbReference>
<feature type="repeat" description="WD" evidence="3">
    <location>
        <begin position="107"/>
        <end position="132"/>
    </location>
</feature>
<dbReference type="VEuPathDB" id="MicrosporidiaDB:NCER_100219"/>
<evidence type="ECO:0000256" key="2">
    <source>
        <dbReference type="ARBA" id="ARBA00022737"/>
    </source>
</evidence>
<dbReference type="PANTHER" id="PTHR44019:SF8">
    <property type="entry name" value="POC1 CENTRIOLAR PROTEIN HOMOLOG"/>
    <property type="match status" value="1"/>
</dbReference>
<evidence type="ECO:0000313" key="4">
    <source>
        <dbReference type="EMBL" id="KKO74674.1"/>
    </source>
</evidence>
<dbReference type="InterPro" id="IPR050505">
    <property type="entry name" value="WDR55/POC1"/>
</dbReference>
<gene>
    <name evidence="4" type="ORF">AAJ76_510006951</name>
</gene>
<keyword evidence="2" id="KW-0677">Repeat</keyword>
<comment type="caution">
    <text evidence="4">The sequence shown here is derived from an EMBL/GenBank/DDBJ whole genome shotgun (WGS) entry which is preliminary data.</text>
</comment>
<evidence type="ECO:0000313" key="5">
    <source>
        <dbReference type="Proteomes" id="UP000034350"/>
    </source>
</evidence>
<dbReference type="InterPro" id="IPR036322">
    <property type="entry name" value="WD40_repeat_dom_sf"/>
</dbReference>
<evidence type="ECO:0000256" key="3">
    <source>
        <dbReference type="PROSITE-ProRule" id="PRU00221"/>
    </source>
</evidence>
<proteinExistence type="predicted"/>